<feature type="transmembrane region" description="Helical" evidence="1">
    <location>
        <begin position="794"/>
        <end position="815"/>
    </location>
</feature>
<dbReference type="STRING" id="155974.SAMN04487818_104367"/>
<sequence>MRPRTRRTRGDTPLEGMLSALRNGMPVTAEVLADRGSRLVEAAGWDQDPVKAHRQFRSSLDQVAGIEGEALRAAMGTALGSADTLRERREAFVLFRAGIAVESCPDLEERAIDELALRLLGGHYPGASRPCAVPGNVLVRRQESTAIYRHASLVGRRHRFTVITLAPGAVLRYRAPAGTRLDGLVGVEVAAIEVEDDEAVFALRPVPARPGGRVIEFGFAEVLPRPGHLPPMNWRARDVVRTQYAVLDYTPRIEFDGESTDQVSLRRSGTARRKLVVEGKQVPAEILSRHRWRQTRHVGLTDLRPDTEIAMQWTWGLPALSSLAAVFGYAAAAAVDLPGIIGHESDASRNMLVAARVIFLFLALREVYAYYQRWHRLRFKAGHSSLSLRQIPIEAVDPLREKAADTRLCSNQQAILFSLGILHSRQLRQRLVETYQLDQRAVRQHVSIDIEVPRPLFAQRDREQTIYFPVLMPVKSKFQDDFSVHGPDGAALHVLPYRQYLQLAARVLRVLLVRAMGGTTAFDNSPAAKSAEREAIALIAARRTPDGDAPGIVLNPGWHKAIEIDADADPARDKALTEAREFVEMLSHHYAIVVPLRLDENGRALVKFEQTLIPELTLVRKKRLALLLGARPIDMSFSIRMASTCQSYHLRVVGTDGLYLGDQNLVDSAATLTHLAKHEQVPPHFRFRKRLGQPHAHVYARFFPEPARIGVDDRQRLERPSIRLKFFETPPGSLLRAVVSALACLALVWIVGVINTRVPDADTDAPAFLLVFPAVVGAWLGFDSAGRRLLEGTLAARLSLTATVLLSIVSTGLFLGHKGLQETHHWYLLPDGWSLLWIKDVSWLVVVLLALGNAFVTTALYLRRTAFYSYLATRSQGEGEVLAHG</sequence>
<name>A0A1H9QNF0_9PSEU</name>
<evidence type="ECO:0000313" key="3">
    <source>
        <dbReference type="Proteomes" id="UP000199051"/>
    </source>
</evidence>
<dbReference type="AlphaFoldDB" id="A0A1H9QNF0"/>
<feature type="transmembrane region" description="Helical" evidence="1">
    <location>
        <begin position="765"/>
        <end position="782"/>
    </location>
</feature>
<evidence type="ECO:0000256" key="1">
    <source>
        <dbReference type="SAM" id="Phobius"/>
    </source>
</evidence>
<keyword evidence="1" id="KW-1133">Transmembrane helix</keyword>
<feature type="transmembrane region" description="Helical" evidence="1">
    <location>
        <begin position="313"/>
        <end position="332"/>
    </location>
</feature>
<feature type="transmembrane region" description="Helical" evidence="1">
    <location>
        <begin position="841"/>
        <end position="862"/>
    </location>
</feature>
<gene>
    <name evidence="2" type="ORF">SAMN04487818_104367</name>
</gene>
<feature type="transmembrane region" description="Helical" evidence="1">
    <location>
        <begin position="733"/>
        <end position="753"/>
    </location>
</feature>
<keyword evidence="3" id="KW-1185">Reference proteome</keyword>
<dbReference type="EMBL" id="FOGI01000004">
    <property type="protein sequence ID" value="SER61984.1"/>
    <property type="molecule type" value="Genomic_DNA"/>
</dbReference>
<proteinExistence type="predicted"/>
<keyword evidence="1" id="KW-0472">Membrane</keyword>
<dbReference type="Proteomes" id="UP000199051">
    <property type="component" value="Unassembled WGS sequence"/>
</dbReference>
<reference evidence="3" key="1">
    <citation type="submission" date="2016-10" db="EMBL/GenBank/DDBJ databases">
        <authorList>
            <person name="Varghese N."/>
            <person name="Submissions S."/>
        </authorList>
    </citation>
    <scope>NUCLEOTIDE SEQUENCE [LARGE SCALE GENOMIC DNA]</scope>
    <source>
        <strain evidence="3">DSM 44260</strain>
    </source>
</reference>
<evidence type="ECO:0000313" key="2">
    <source>
        <dbReference type="EMBL" id="SER61984.1"/>
    </source>
</evidence>
<dbReference type="RefSeq" id="WP_143073429.1">
    <property type="nucleotide sequence ID" value="NZ_FOGI01000004.1"/>
</dbReference>
<organism evidence="2 3">
    <name type="scientific">Actinokineospora terrae</name>
    <dbReference type="NCBI Taxonomy" id="155974"/>
    <lineage>
        <taxon>Bacteria</taxon>
        <taxon>Bacillati</taxon>
        <taxon>Actinomycetota</taxon>
        <taxon>Actinomycetes</taxon>
        <taxon>Pseudonocardiales</taxon>
        <taxon>Pseudonocardiaceae</taxon>
        <taxon>Actinokineospora</taxon>
    </lineage>
</organism>
<protein>
    <submittedName>
        <fullName evidence="2">Uncharacterized protein</fullName>
    </submittedName>
</protein>
<accession>A0A1H9QNF0</accession>
<keyword evidence="1" id="KW-0812">Transmembrane</keyword>
<feature type="transmembrane region" description="Helical" evidence="1">
    <location>
        <begin position="352"/>
        <end position="371"/>
    </location>
</feature>